<dbReference type="AlphaFoldDB" id="A0A099J424"/>
<dbReference type="Proteomes" id="UP000561726">
    <property type="component" value="Unassembled WGS sequence"/>
</dbReference>
<name>A0A099J424_9MICO</name>
<keyword evidence="4" id="KW-1185">Reference proteome</keyword>
<dbReference type="STRING" id="1001240.GY21_16365"/>
<gene>
    <name evidence="3" type="ORF">BJ997_002872</name>
    <name evidence="2" type="ORF">GY21_16365</name>
</gene>
<dbReference type="Proteomes" id="UP000029864">
    <property type="component" value="Unassembled WGS sequence"/>
</dbReference>
<dbReference type="InterPro" id="IPR043129">
    <property type="entry name" value="ATPase_NBD"/>
</dbReference>
<dbReference type="Pfam" id="PF00480">
    <property type="entry name" value="ROK"/>
    <property type="match status" value="1"/>
</dbReference>
<dbReference type="Gene3D" id="3.30.420.40">
    <property type="match status" value="2"/>
</dbReference>
<comment type="similarity">
    <text evidence="1">Belongs to the ROK (NagC/XylR) family.</text>
</comment>
<comment type="caution">
    <text evidence="2">The sequence shown here is derived from an EMBL/GenBank/DDBJ whole genome shotgun (WGS) entry which is preliminary data.</text>
</comment>
<dbReference type="EMBL" id="JPXF01000082">
    <property type="protein sequence ID" value="KGJ72292.1"/>
    <property type="molecule type" value="Genomic_DNA"/>
</dbReference>
<dbReference type="SUPFAM" id="SSF53067">
    <property type="entry name" value="Actin-like ATPase domain"/>
    <property type="match status" value="1"/>
</dbReference>
<dbReference type="OrthoDB" id="3189808at2"/>
<organism evidence="2 4">
    <name type="scientific">Cryobacterium roopkundense</name>
    <dbReference type="NCBI Taxonomy" id="1001240"/>
    <lineage>
        <taxon>Bacteria</taxon>
        <taxon>Bacillati</taxon>
        <taxon>Actinomycetota</taxon>
        <taxon>Actinomycetes</taxon>
        <taxon>Micrococcales</taxon>
        <taxon>Microbacteriaceae</taxon>
        <taxon>Cryobacterium</taxon>
    </lineage>
</organism>
<dbReference type="EMBL" id="JACHBQ010000001">
    <property type="protein sequence ID" value="MBB5642324.1"/>
    <property type="molecule type" value="Genomic_DNA"/>
</dbReference>
<sequence>MVDISHVSALGSAGASDLFQVLRDGQPRTRTELADLSGLARSTVALRVDALTRLGLVGPAGNATSTGGRPSSQFALQSGNKFVLAVDIGASHVRIALSDLGGSTLVQDSTFLEISEGPEAVLNWVIDAGARLFGDSKRSTADLLAIGVGLPGPVEHTSGRPINPPIMPGWDRFDVPGWLQQRFHVPVLVDNDVNLMALGEREFAWSGTGHLIFMKVATGIGAGVISGGFLQRGAQGIAGDLGHVQIARGAGVPCRCGNEGCLEAVASGAALTRLLAAQGLPVTTSQHVVDLVKQGNLEAIRAVRQAGRDMGEVLTMCVNLVNPSVIVLGGSMAQAGEHLIAGVREVVYSRSNPLATQHLQITQSSAGANAAILGASMLAIHHALSPDRIEAMVASLTA</sequence>
<dbReference type="eggNOG" id="COG1940">
    <property type="taxonomic scope" value="Bacteria"/>
</dbReference>
<dbReference type="PANTHER" id="PTHR18964:SF173">
    <property type="entry name" value="GLUCOKINASE"/>
    <property type="match status" value="1"/>
</dbReference>
<dbReference type="InterPro" id="IPR049874">
    <property type="entry name" value="ROK_cs"/>
</dbReference>
<accession>A0A099J424</accession>
<keyword evidence="3" id="KW-0808">Transferase</keyword>
<proteinExistence type="inferred from homology"/>
<dbReference type="InterPro" id="IPR036388">
    <property type="entry name" value="WH-like_DNA-bd_sf"/>
</dbReference>
<dbReference type="RefSeq" id="WP_035838288.1">
    <property type="nucleotide sequence ID" value="NZ_JACHBQ010000001.1"/>
</dbReference>
<keyword evidence="3" id="KW-0418">Kinase</keyword>
<evidence type="ECO:0000313" key="3">
    <source>
        <dbReference type="EMBL" id="MBB5642324.1"/>
    </source>
</evidence>
<evidence type="ECO:0000256" key="1">
    <source>
        <dbReference type="ARBA" id="ARBA00006479"/>
    </source>
</evidence>
<evidence type="ECO:0000313" key="5">
    <source>
        <dbReference type="Proteomes" id="UP000561726"/>
    </source>
</evidence>
<dbReference type="InterPro" id="IPR000600">
    <property type="entry name" value="ROK"/>
</dbReference>
<reference evidence="3 5" key="2">
    <citation type="submission" date="2020-08" db="EMBL/GenBank/DDBJ databases">
        <title>Sequencing the genomes of 1000 actinobacteria strains.</title>
        <authorList>
            <person name="Klenk H.-P."/>
        </authorList>
    </citation>
    <scope>NUCLEOTIDE SEQUENCE [LARGE SCALE GENOMIC DNA]</scope>
    <source>
        <strain evidence="3 5">DSM 21065</strain>
    </source>
</reference>
<dbReference type="InterPro" id="IPR036390">
    <property type="entry name" value="WH_DNA-bd_sf"/>
</dbReference>
<dbReference type="Gene3D" id="1.10.10.10">
    <property type="entry name" value="Winged helix-like DNA-binding domain superfamily/Winged helix DNA-binding domain"/>
    <property type="match status" value="1"/>
</dbReference>
<dbReference type="PROSITE" id="PS01125">
    <property type="entry name" value="ROK"/>
    <property type="match status" value="1"/>
</dbReference>
<dbReference type="PANTHER" id="PTHR18964">
    <property type="entry name" value="ROK (REPRESSOR, ORF, KINASE) FAMILY"/>
    <property type="match status" value="1"/>
</dbReference>
<evidence type="ECO:0000313" key="2">
    <source>
        <dbReference type="EMBL" id="KGJ72292.1"/>
    </source>
</evidence>
<dbReference type="GO" id="GO:0016301">
    <property type="term" value="F:kinase activity"/>
    <property type="evidence" value="ECO:0007669"/>
    <property type="project" value="UniProtKB-KW"/>
</dbReference>
<protein>
    <submittedName>
        <fullName evidence="3">Putative NBD/HSP70 family sugar kinase</fullName>
    </submittedName>
    <submittedName>
        <fullName evidence="2">ROK family transcriptional regulator</fullName>
    </submittedName>
</protein>
<dbReference type="SUPFAM" id="SSF46785">
    <property type="entry name" value="Winged helix' DNA-binding domain"/>
    <property type="match status" value="1"/>
</dbReference>
<evidence type="ECO:0000313" key="4">
    <source>
        <dbReference type="Proteomes" id="UP000029864"/>
    </source>
</evidence>
<reference evidence="2 4" key="1">
    <citation type="submission" date="2014-08" db="EMBL/GenBank/DDBJ databases">
        <authorList>
            <person name="Sisinthy S."/>
        </authorList>
    </citation>
    <scope>NUCLEOTIDE SEQUENCE [LARGE SCALE GENOMIC DNA]</scope>
    <source>
        <strain evidence="2 4">RuG17</strain>
    </source>
</reference>